<feature type="domain" description="DUF5675" evidence="1">
    <location>
        <begin position="6"/>
        <end position="125"/>
    </location>
</feature>
<dbReference type="AlphaFoldDB" id="A0AAE3XTW3"/>
<dbReference type="EMBL" id="JAVDQD010000013">
    <property type="protein sequence ID" value="MDR6241874.1"/>
    <property type="molecule type" value="Genomic_DNA"/>
</dbReference>
<name>A0AAE3XTW3_9BACT</name>
<gene>
    <name evidence="2" type="ORF">HNQ88_004961</name>
</gene>
<dbReference type="RefSeq" id="WP_309943040.1">
    <property type="nucleotide sequence ID" value="NZ_AP025310.1"/>
</dbReference>
<reference evidence="2" key="1">
    <citation type="submission" date="2023-07" db="EMBL/GenBank/DDBJ databases">
        <title>Genomic Encyclopedia of Type Strains, Phase IV (KMG-IV): sequencing the most valuable type-strain genomes for metagenomic binning, comparative biology and taxonomic classification.</title>
        <authorList>
            <person name="Goeker M."/>
        </authorList>
    </citation>
    <scope>NUCLEOTIDE SEQUENCE</scope>
    <source>
        <strain evidence="2">DSM 26174</strain>
    </source>
</reference>
<comment type="caution">
    <text evidence="2">The sequence shown here is derived from an EMBL/GenBank/DDBJ whole genome shotgun (WGS) entry which is preliminary data.</text>
</comment>
<accession>A0AAE3XTW3</accession>
<evidence type="ECO:0000313" key="3">
    <source>
        <dbReference type="Proteomes" id="UP001185092"/>
    </source>
</evidence>
<dbReference type="Proteomes" id="UP001185092">
    <property type="component" value="Unassembled WGS sequence"/>
</dbReference>
<sequence length="142" mass="16512">MIKAQLIRKSQSEHQTLGSLFFFKEDEYIFSCQTLELPWNNNQKNISCIPKGKYKVSKHHSPKFKECFKIENVENRTDILIHPANFVSQLKGCIAVGSSHSHLNNDKLWDTKNSNEALSQMRKYIPNEFELEILDLSDLINN</sequence>
<evidence type="ECO:0000259" key="1">
    <source>
        <dbReference type="Pfam" id="PF18925"/>
    </source>
</evidence>
<proteinExistence type="predicted"/>
<protein>
    <recommendedName>
        <fullName evidence="1">DUF5675 domain-containing protein</fullName>
    </recommendedName>
</protein>
<dbReference type="InterPro" id="IPR043732">
    <property type="entry name" value="DUF5675"/>
</dbReference>
<evidence type="ECO:0000313" key="2">
    <source>
        <dbReference type="EMBL" id="MDR6241874.1"/>
    </source>
</evidence>
<dbReference type="Pfam" id="PF18925">
    <property type="entry name" value="DUF5675"/>
    <property type="match status" value="1"/>
</dbReference>
<keyword evidence="3" id="KW-1185">Reference proteome</keyword>
<organism evidence="2 3">
    <name type="scientific">Aureibacter tunicatorum</name>
    <dbReference type="NCBI Taxonomy" id="866807"/>
    <lineage>
        <taxon>Bacteria</taxon>
        <taxon>Pseudomonadati</taxon>
        <taxon>Bacteroidota</taxon>
        <taxon>Cytophagia</taxon>
        <taxon>Cytophagales</taxon>
        <taxon>Persicobacteraceae</taxon>
        <taxon>Aureibacter</taxon>
    </lineage>
</organism>